<dbReference type="GO" id="GO:0140597">
    <property type="term" value="F:protein carrier chaperone"/>
    <property type="evidence" value="ECO:0007669"/>
    <property type="project" value="Ensembl"/>
</dbReference>
<comment type="subcellular location">
    <subcellularLocation>
        <location evidence="1">Cytoplasm</location>
        <location evidence="1">Cytosol</location>
    </subcellularLocation>
</comment>
<protein>
    <submittedName>
        <fullName evidence="6">Guided entry of tail-anchored proteins factor 4</fullName>
    </submittedName>
</protein>
<dbReference type="GO" id="GO:0006511">
    <property type="term" value="P:ubiquitin-dependent protein catabolic process"/>
    <property type="evidence" value="ECO:0007669"/>
    <property type="project" value="Ensembl"/>
</dbReference>
<reference evidence="6" key="3">
    <citation type="submission" date="2025-09" db="UniProtKB">
        <authorList>
            <consortium name="Ensembl"/>
        </authorList>
    </citation>
    <scope>IDENTIFICATION</scope>
</reference>
<proteinExistence type="inferred from homology"/>
<sequence>MGRGLRVAHRPRCSETWSLALHQTEESRVLSRLAYMSQSKHTEARELMCSGALLFFSHGQQNSAADLSMLVLEALEKAEVEVADELLENLAKLFSLMDPNSPERVAFVSRALKWSSGGSGKLGHPRLHQLLALTLWKEQNYCESRYHFLHSADGEGCAHMLVEYSTSRGFRSEVDMFVAQAVLQFLCLKNKSSASVVFTTYTQKHPSIENGPPFVQPLLNFIWFLLLAVDGGKLTVFTVLCEQYQPSLRRDPMYNEYLDRIGQLFFGVPPKQTSSYGGLLGKRSRGACREGAERAWPRPPWLQPRALPGMVVALCRPVSLAALAVHLNRFPDTAERVLLALESRRISFFFPLVKYT</sequence>
<dbReference type="AlphaFoldDB" id="A0A7N5JF77"/>
<evidence type="ECO:0000256" key="5">
    <source>
        <dbReference type="ARBA" id="ARBA00065098"/>
    </source>
</evidence>
<keyword evidence="3" id="KW-0813">Transport</keyword>
<evidence type="ECO:0000313" key="7">
    <source>
        <dbReference type="Proteomes" id="UP000008912"/>
    </source>
</evidence>
<dbReference type="GO" id="GO:0005654">
    <property type="term" value="C:nucleoplasm"/>
    <property type="evidence" value="ECO:0007669"/>
    <property type="project" value="Ensembl"/>
</dbReference>
<dbReference type="InterPro" id="IPR007317">
    <property type="entry name" value="GET4"/>
</dbReference>
<dbReference type="GO" id="GO:0071818">
    <property type="term" value="C:BAT3 complex"/>
    <property type="evidence" value="ECO:0007669"/>
    <property type="project" value="Ensembl"/>
</dbReference>
<evidence type="ECO:0000256" key="4">
    <source>
        <dbReference type="ARBA" id="ARBA00022490"/>
    </source>
</evidence>
<dbReference type="GO" id="GO:0036506">
    <property type="term" value="P:maintenance of unfolded protein"/>
    <property type="evidence" value="ECO:0007669"/>
    <property type="project" value="Ensembl"/>
</dbReference>
<dbReference type="GO" id="GO:0071816">
    <property type="term" value="P:tail-anchored membrane protein insertion into ER membrane"/>
    <property type="evidence" value="ECO:0007669"/>
    <property type="project" value="Ensembl"/>
</dbReference>
<evidence type="ECO:0000256" key="2">
    <source>
        <dbReference type="ARBA" id="ARBA00005351"/>
    </source>
</evidence>
<dbReference type="GO" id="GO:0051087">
    <property type="term" value="F:protein-folding chaperone binding"/>
    <property type="evidence" value="ECO:0007669"/>
    <property type="project" value="Ensembl"/>
</dbReference>
<dbReference type="FunFam" id="1.25.40.10:FF:000060">
    <property type="entry name" value="Golgi to ER traffic protein 4 homolog"/>
    <property type="match status" value="1"/>
</dbReference>
<dbReference type="GO" id="GO:0005730">
    <property type="term" value="C:nucleolus"/>
    <property type="evidence" value="ECO:0007669"/>
    <property type="project" value="Ensembl"/>
</dbReference>
<reference evidence="6 7" key="1">
    <citation type="journal article" date="2010" name="Nature">
        <title>The sequence and de novo assembly of the giant panda genome.</title>
        <authorList>
            <person name="Li R."/>
            <person name="Fan W."/>
            <person name="Tian G."/>
            <person name="Zhu H."/>
            <person name="He L."/>
            <person name="Cai J."/>
            <person name="Huang Q."/>
            <person name="Cai Q."/>
            <person name="Li B."/>
            <person name="Bai Y."/>
            <person name="Zhang Z."/>
            <person name="Zhang Y."/>
            <person name="Wang W."/>
            <person name="Li J."/>
            <person name="Wei F."/>
            <person name="Li H."/>
            <person name="Jian M."/>
            <person name="Li J."/>
            <person name="Zhang Z."/>
            <person name="Nielsen R."/>
            <person name="Li D."/>
            <person name="Gu W."/>
            <person name="Yang Z."/>
            <person name="Xuan Z."/>
            <person name="Ryder O.A."/>
            <person name="Leung F.C."/>
            <person name="Zhou Y."/>
            <person name="Cao J."/>
            <person name="Sun X."/>
            <person name="Fu Y."/>
            <person name="Fang X."/>
            <person name="Guo X."/>
            <person name="Wang B."/>
            <person name="Hou R."/>
            <person name="Shen F."/>
            <person name="Mu B."/>
            <person name="Ni P."/>
            <person name="Lin R."/>
            <person name="Qian W."/>
            <person name="Wang G."/>
            <person name="Yu C."/>
            <person name="Nie W."/>
            <person name="Wang J."/>
            <person name="Wu Z."/>
            <person name="Liang H."/>
            <person name="Min J."/>
            <person name="Wu Q."/>
            <person name="Cheng S."/>
            <person name="Ruan J."/>
            <person name="Wang M."/>
            <person name="Shi Z."/>
            <person name="Wen M."/>
            <person name="Liu B."/>
            <person name="Ren X."/>
            <person name="Zheng H."/>
            <person name="Dong D."/>
            <person name="Cook K."/>
            <person name="Shan G."/>
            <person name="Zhang H."/>
            <person name="Kosiol C."/>
            <person name="Xie X."/>
            <person name="Lu Z."/>
            <person name="Zheng H."/>
            <person name="Li Y."/>
            <person name="Steiner C.C."/>
            <person name="Lam T.T."/>
            <person name="Lin S."/>
            <person name="Zhang Q."/>
            <person name="Li G."/>
            <person name="Tian J."/>
            <person name="Gong T."/>
            <person name="Liu H."/>
            <person name="Zhang D."/>
            <person name="Fang L."/>
            <person name="Ye C."/>
            <person name="Zhang J."/>
            <person name="Hu W."/>
            <person name="Xu A."/>
            <person name="Ren Y."/>
            <person name="Zhang G."/>
            <person name="Bruford M.W."/>
            <person name="Li Q."/>
            <person name="Ma L."/>
            <person name="Guo Y."/>
            <person name="An N."/>
            <person name="Hu Y."/>
            <person name="Zheng Y."/>
            <person name="Shi Y."/>
            <person name="Li Z."/>
            <person name="Liu Q."/>
            <person name="Chen Y."/>
            <person name="Zhao J."/>
            <person name="Qu N."/>
            <person name="Zhao S."/>
            <person name="Tian F."/>
            <person name="Wang X."/>
            <person name="Wang H."/>
            <person name="Xu L."/>
            <person name="Liu X."/>
            <person name="Vinar T."/>
            <person name="Wang Y."/>
            <person name="Lam T.W."/>
            <person name="Yiu S.M."/>
            <person name="Liu S."/>
            <person name="Zhang H."/>
            <person name="Li D."/>
            <person name="Huang Y."/>
            <person name="Wang X."/>
            <person name="Yang G."/>
            <person name="Jiang Z."/>
            <person name="Wang J."/>
            <person name="Qin N."/>
            <person name="Li L."/>
            <person name="Li J."/>
            <person name="Bolund L."/>
            <person name="Kristiansen K."/>
            <person name="Wong G.K."/>
            <person name="Olson M."/>
            <person name="Zhang X."/>
            <person name="Li S."/>
            <person name="Yang H."/>
            <person name="Wang J."/>
            <person name="Wang J."/>
        </authorList>
    </citation>
    <scope>NUCLEOTIDE SEQUENCE [LARGE SCALE GENOMIC DNA]</scope>
</reference>
<name>A0A7N5JF77_AILME</name>
<dbReference type="InParanoid" id="A0A7N5JF77"/>
<organism evidence="6 7">
    <name type="scientific">Ailuropoda melanoleuca</name>
    <name type="common">Giant panda</name>
    <dbReference type="NCBI Taxonomy" id="9646"/>
    <lineage>
        <taxon>Eukaryota</taxon>
        <taxon>Metazoa</taxon>
        <taxon>Chordata</taxon>
        <taxon>Craniata</taxon>
        <taxon>Vertebrata</taxon>
        <taxon>Euteleostomi</taxon>
        <taxon>Mammalia</taxon>
        <taxon>Eutheria</taxon>
        <taxon>Laurasiatheria</taxon>
        <taxon>Carnivora</taxon>
        <taxon>Caniformia</taxon>
        <taxon>Ursidae</taxon>
        <taxon>Ailuropoda</taxon>
    </lineage>
</organism>
<dbReference type="InterPro" id="IPR011990">
    <property type="entry name" value="TPR-like_helical_dom_sf"/>
</dbReference>
<dbReference type="Pfam" id="PF04190">
    <property type="entry name" value="GET4"/>
    <property type="match status" value="1"/>
</dbReference>
<dbReference type="GO" id="GO:0036503">
    <property type="term" value="P:ERAD pathway"/>
    <property type="evidence" value="ECO:0007669"/>
    <property type="project" value="Ensembl"/>
</dbReference>
<evidence type="ECO:0000313" key="6">
    <source>
        <dbReference type="Ensembl" id="ENSAMEP00000024487.1"/>
    </source>
</evidence>
<evidence type="ECO:0000256" key="3">
    <source>
        <dbReference type="ARBA" id="ARBA00022448"/>
    </source>
</evidence>
<keyword evidence="4" id="KW-0963">Cytoplasm</keyword>
<dbReference type="GO" id="GO:0005694">
    <property type="term" value="C:chromosome"/>
    <property type="evidence" value="ECO:0007669"/>
    <property type="project" value="Ensembl"/>
</dbReference>
<accession>A0A7N5JF77</accession>
<evidence type="ECO:0000256" key="1">
    <source>
        <dbReference type="ARBA" id="ARBA00004514"/>
    </source>
</evidence>
<dbReference type="PANTHER" id="PTHR12875:SF0">
    <property type="entry name" value="GOLGI TO ER TRAFFIC PROTEIN 4 HOMOLOG"/>
    <property type="match status" value="1"/>
</dbReference>
<dbReference type="Gene3D" id="1.25.40.10">
    <property type="entry name" value="Tetratricopeptide repeat domain"/>
    <property type="match status" value="1"/>
</dbReference>
<gene>
    <name evidence="6" type="primary">GET4</name>
</gene>
<dbReference type="PANTHER" id="PTHR12875">
    <property type="entry name" value="GOLGI TO ER TRAFFIC PROTEIN 4 HOMOLOG"/>
    <property type="match status" value="1"/>
</dbReference>
<comment type="similarity">
    <text evidence="2">Belongs to the GET4 family.</text>
</comment>
<reference evidence="6" key="2">
    <citation type="submission" date="2025-08" db="UniProtKB">
        <authorList>
            <consortium name="Ensembl"/>
        </authorList>
    </citation>
    <scope>IDENTIFICATION</scope>
</reference>
<comment type="subunit">
    <text evidence="5">Component of the BAG6/BAT3 complex, at least composed of BAG6, UBL4A and GET4/TRC35. Interacts with BAG6; the interaction is direct and localizes BAG6 to the cytosol. Interacts with GET3.</text>
</comment>
<dbReference type="Proteomes" id="UP000008912">
    <property type="component" value="Unassembled WGS sequence"/>
</dbReference>
<dbReference type="GeneTree" id="ENSGT00390000015750"/>
<keyword evidence="7" id="KW-1185">Reference proteome</keyword>
<dbReference type="Ensembl" id="ENSAMET00000032999.1">
    <property type="protein sequence ID" value="ENSAMEP00000024487.1"/>
    <property type="gene ID" value="ENSAMEG00000015469.2"/>
</dbReference>
<dbReference type="GO" id="GO:0006620">
    <property type="term" value="P:post-translational protein targeting to endoplasmic reticulum membrane"/>
    <property type="evidence" value="ECO:0007669"/>
    <property type="project" value="Ensembl"/>
</dbReference>